<name>A0ABY7T0Y9_9SPHI</name>
<dbReference type="InterPro" id="IPR032033">
    <property type="entry name" value="Cytochrome_P460"/>
</dbReference>
<sequence length="313" mass="35242">MKKKYFIAVLILLVIFLCIQAIRPQLTNPPATAEIVVPDNVKSILVKSCYDCHSNQTNLRWYDEVNPAYWQVVKDVREGRKVLNFSEWQKMPKPDQQAKLWEALNQVVAGAMPLPSYTAVHSSAKLSEEDINVLKQFLLSKVKPLNYNASTDSAASAQFTKWGADSLKIKSVPVALNGIAFIPEYKNWQVVSASERFDNGTMRLILGNPIAIKAIREHKISPWPQGATFAKVAFAQNKGKDGIVSSGEFKQVEFMIKDADKYASTKGWGFARFKTTKMVPYGKTAMFATECINCHRPEEKTDFVFTQPIKLNQ</sequence>
<dbReference type="Pfam" id="PF14376">
    <property type="entry name" value="Haem_bd"/>
    <property type="match status" value="1"/>
</dbReference>
<protein>
    <submittedName>
        <fullName evidence="2">Heme-binding domain-containing protein</fullName>
    </submittedName>
</protein>
<dbReference type="Proteomes" id="UP001216139">
    <property type="component" value="Chromosome"/>
</dbReference>
<dbReference type="SMART" id="SM01235">
    <property type="entry name" value="Haem_bd"/>
    <property type="match status" value="1"/>
</dbReference>
<dbReference type="Pfam" id="PF16694">
    <property type="entry name" value="Cytochrome_P460"/>
    <property type="match status" value="1"/>
</dbReference>
<reference evidence="2 3" key="1">
    <citation type="submission" date="2023-02" db="EMBL/GenBank/DDBJ databases">
        <title>Genome sequence of Mucilaginibacter jinjuensis strain KACC 16571.</title>
        <authorList>
            <person name="Kim S."/>
            <person name="Heo J."/>
            <person name="Kwon S.-W."/>
        </authorList>
    </citation>
    <scope>NUCLEOTIDE SEQUENCE [LARGE SCALE GENOMIC DNA]</scope>
    <source>
        <strain evidence="2 3">KACC 16571</strain>
    </source>
</reference>
<dbReference type="RefSeq" id="WP_273628008.1">
    <property type="nucleotide sequence ID" value="NZ_CP117167.1"/>
</dbReference>
<proteinExistence type="predicted"/>
<evidence type="ECO:0000259" key="1">
    <source>
        <dbReference type="SMART" id="SM01235"/>
    </source>
</evidence>
<dbReference type="InterPro" id="IPR038142">
    <property type="entry name" value="Cytochrome_P460_sp"/>
</dbReference>
<evidence type="ECO:0000313" key="2">
    <source>
        <dbReference type="EMBL" id="WCT09913.1"/>
    </source>
</evidence>
<dbReference type="InterPro" id="IPR025992">
    <property type="entry name" value="Haem-bd"/>
</dbReference>
<dbReference type="EMBL" id="CP117167">
    <property type="protein sequence ID" value="WCT09913.1"/>
    <property type="molecule type" value="Genomic_DNA"/>
</dbReference>
<feature type="domain" description="Haem-binding" evidence="1">
    <location>
        <begin position="13"/>
        <end position="142"/>
    </location>
</feature>
<accession>A0ABY7T0Y9</accession>
<gene>
    <name evidence="2" type="ORF">PQO05_14360</name>
</gene>
<evidence type="ECO:0000313" key="3">
    <source>
        <dbReference type="Proteomes" id="UP001216139"/>
    </source>
</evidence>
<keyword evidence="3" id="KW-1185">Reference proteome</keyword>
<organism evidence="2 3">
    <name type="scientific">Mucilaginibacter jinjuensis</name>
    <dbReference type="NCBI Taxonomy" id="1176721"/>
    <lineage>
        <taxon>Bacteria</taxon>
        <taxon>Pseudomonadati</taxon>
        <taxon>Bacteroidota</taxon>
        <taxon>Sphingobacteriia</taxon>
        <taxon>Sphingobacteriales</taxon>
        <taxon>Sphingobacteriaceae</taxon>
        <taxon>Mucilaginibacter</taxon>
    </lineage>
</organism>
<dbReference type="Gene3D" id="3.50.70.20">
    <property type="entry name" value="Cytochrome P460"/>
    <property type="match status" value="1"/>
</dbReference>
<dbReference type="CDD" id="cd20753">
    <property type="entry name" value="cyt_P460_Mc-like"/>
    <property type="match status" value="1"/>
</dbReference>